<dbReference type="InterPro" id="IPR002794">
    <property type="entry name" value="DUF92_TMEM19"/>
</dbReference>
<evidence type="ECO:0000256" key="4">
    <source>
        <dbReference type="ARBA" id="ARBA00022989"/>
    </source>
</evidence>
<gene>
    <name evidence="7" type="primary">PGR</name>
    <name evidence="7" type="ORF">LSUE1_G008264</name>
</gene>
<comment type="subcellular location">
    <subcellularLocation>
        <location evidence="1">Membrane</location>
        <topology evidence="1">Multi-pass membrane protein</topology>
    </subcellularLocation>
</comment>
<evidence type="ECO:0000313" key="8">
    <source>
        <dbReference type="Proteomes" id="UP000469558"/>
    </source>
</evidence>
<proteinExistence type="inferred from homology"/>
<feature type="transmembrane region" description="Helical" evidence="6">
    <location>
        <begin position="72"/>
        <end position="94"/>
    </location>
</feature>
<dbReference type="Proteomes" id="UP000469558">
    <property type="component" value="Unassembled WGS sequence"/>
</dbReference>
<dbReference type="GO" id="GO:0016020">
    <property type="term" value="C:membrane"/>
    <property type="evidence" value="ECO:0007669"/>
    <property type="project" value="UniProtKB-SubCell"/>
</dbReference>
<protein>
    <submittedName>
        <fullName evidence="7">Protein PGR</fullName>
    </submittedName>
</protein>
<accession>A0A8T9BX77</accession>
<keyword evidence="8" id="KW-1185">Reference proteome</keyword>
<dbReference type="AlphaFoldDB" id="A0A8T9BX77"/>
<dbReference type="EMBL" id="QGMK01001493">
    <property type="protein sequence ID" value="TVY68643.1"/>
    <property type="molecule type" value="Genomic_DNA"/>
</dbReference>
<comment type="caution">
    <text evidence="7">The sequence shown here is derived from an EMBL/GenBank/DDBJ whole genome shotgun (WGS) entry which is preliminary data.</text>
</comment>
<keyword evidence="3 6" id="KW-0812">Transmembrane</keyword>
<evidence type="ECO:0000313" key="7">
    <source>
        <dbReference type="EMBL" id="TVY68643.1"/>
    </source>
</evidence>
<dbReference type="PANTHER" id="PTHR13353">
    <property type="entry name" value="TRANSMEMBRANE PROTEIN 19"/>
    <property type="match status" value="1"/>
</dbReference>
<feature type="transmembrane region" description="Helical" evidence="6">
    <location>
        <begin position="160"/>
        <end position="184"/>
    </location>
</feature>
<evidence type="ECO:0000256" key="1">
    <source>
        <dbReference type="ARBA" id="ARBA00004141"/>
    </source>
</evidence>
<feature type="transmembrane region" description="Helical" evidence="6">
    <location>
        <begin position="205"/>
        <end position="225"/>
    </location>
</feature>
<feature type="transmembrane region" description="Helical" evidence="6">
    <location>
        <begin position="336"/>
        <end position="356"/>
    </location>
</feature>
<feature type="transmembrane region" description="Helical" evidence="6">
    <location>
        <begin position="43"/>
        <end position="60"/>
    </location>
</feature>
<sequence>MKTIIAAPVTLAMIYRSWSHKSLTPAGIVAATLTATAHAVHPWNLPFALLIVFFLAGTRIKHAEKAKLTLQASGSAGVFANSGVASVLTLLHAYQLSQRDEACYAWPGDLLVVGIVANYAAVAADTFSSELGILSKSRPRLITSWNLRKVPPGTNGGVTAWGLAAGFLGSLVIVAASMALIPFCAPIPGKYNVSWGFRSRQRFSIAMAIWGALGSVLDSFLGGWFQQSVLDTRSGRIVEGEGGKRVLVSKDGPNSMHYKKRAEIKATLLGSGEGKDAIPIQQSNEAIEGDLDKKMGGMDRYDANQKFRKSSFDDEKASRVVENGSLGFLDNNEVNFLMALTMSVGAMGVASWLWGIPMSSILLV</sequence>
<evidence type="ECO:0000256" key="5">
    <source>
        <dbReference type="ARBA" id="ARBA00023136"/>
    </source>
</evidence>
<name>A0A8T9BX77_9HELO</name>
<dbReference type="PANTHER" id="PTHR13353:SF5">
    <property type="entry name" value="TRANSMEMBRANE PROTEIN 19"/>
    <property type="match status" value="1"/>
</dbReference>
<comment type="similarity">
    <text evidence="2">Belongs to the TMEM19 family.</text>
</comment>
<evidence type="ECO:0000256" key="3">
    <source>
        <dbReference type="ARBA" id="ARBA00022692"/>
    </source>
</evidence>
<evidence type="ECO:0000256" key="6">
    <source>
        <dbReference type="SAM" id="Phobius"/>
    </source>
</evidence>
<reference evidence="7 8" key="1">
    <citation type="submission" date="2018-05" db="EMBL/GenBank/DDBJ databases">
        <title>Genome sequencing and assembly of the regulated plant pathogen Lachnellula willkommii and related sister species for the development of diagnostic species identification markers.</title>
        <authorList>
            <person name="Giroux E."/>
            <person name="Bilodeau G."/>
        </authorList>
    </citation>
    <scope>NUCLEOTIDE SEQUENCE [LARGE SCALE GENOMIC DNA]</scope>
    <source>
        <strain evidence="7 8">CBS 268.59</strain>
    </source>
</reference>
<evidence type="ECO:0000256" key="2">
    <source>
        <dbReference type="ARBA" id="ARBA00009012"/>
    </source>
</evidence>
<dbReference type="Pfam" id="PF01940">
    <property type="entry name" value="DUF92"/>
    <property type="match status" value="1"/>
</dbReference>
<keyword evidence="4 6" id="KW-1133">Transmembrane helix</keyword>
<keyword evidence="5 6" id="KW-0472">Membrane</keyword>
<dbReference type="OrthoDB" id="30881at2759"/>
<organism evidence="7 8">
    <name type="scientific">Lachnellula suecica</name>
    <dbReference type="NCBI Taxonomy" id="602035"/>
    <lineage>
        <taxon>Eukaryota</taxon>
        <taxon>Fungi</taxon>
        <taxon>Dikarya</taxon>
        <taxon>Ascomycota</taxon>
        <taxon>Pezizomycotina</taxon>
        <taxon>Leotiomycetes</taxon>
        <taxon>Helotiales</taxon>
        <taxon>Lachnaceae</taxon>
        <taxon>Lachnellula</taxon>
    </lineage>
</organism>